<gene>
    <name evidence="8" type="ORF">A3L08_04615</name>
</gene>
<proteinExistence type="inferred from homology"/>
<dbReference type="EMBL" id="CP015102">
    <property type="protein sequence ID" value="ASJ06654.1"/>
    <property type="molecule type" value="Genomic_DNA"/>
</dbReference>
<comment type="cofactor">
    <cofactor evidence="1">
        <name>Mg(2+)</name>
        <dbReference type="ChEBI" id="CHEBI:18420"/>
    </cofactor>
</comment>
<evidence type="ECO:0000256" key="7">
    <source>
        <dbReference type="ARBA" id="ARBA00022842"/>
    </source>
</evidence>
<evidence type="ECO:0000256" key="1">
    <source>
        <dbReference type="ARBA" id="ARBA00001946"/>
    </source>
</evidence>
<dbReference type="InterPro" id="IPR036412">
    <property type="entry name" value="HAD-like_sf"/>
</dbReference>
<organism evidence="8 9">
    <name type="scientific">Thermococcus pacificus</name>
    <dbReference type="NCBI Taxonomy" id="71998"/>
    <lineage>
        <taxon>Archaea</taxon>
        <taxon>Methanobacteriati</taxon>
        <taxon>Methanobacteriota</taxon>
        <taxon>Thermococci</taxon>
        <taxon>Thermococcales</taxon>
        <taxon>Thermococcaceae</taxon>
        <taxon>Thermococcus</taxon>
    </lineage>
</organism>
<dbReference type="InterPro" id="IPR023214">
    <property type="entry name" value="HAD_sf"/>
</dbReference>
<protein>
    <recommendedName>
        <fullName evidence="4">Glyceraldehyde 3-phosphate phosphatase</fullName>
    </recommendedName>
</protein>
<comment type="similarity">
    <text evidence="3">Belongs to the HAD-like hydrolase superfamily.</text>
</comment>
<dbReference type="InterPro" id="IPR006439">
    <property type="entry name" value="HAD-SF_hydro_IA"/>
</dbReference>
<dbReference type="SFLD" id="SFLDG01129">
    <property type="entry name" value="C1.5:_HAD__Beta-PGM__Phosphata"/>
    <property type="match status" value="1"/>
</dbReference>
<dbReference type="Gene3D" id="3.40.50.1000">
    <property type="entry name" value="HAD superfamily/HAD-like"/>
    <property type="match status" value="1"/>
</dbReference>
<dbReference type="InterPro" id="IPR051400">
    <property type="entry name" value="HAD-like_hydrolase"/>
</dbReference>
<reference evidence="8 9" key="1">
    <citation type="submission" date="2016-04" db="EMBL/GenBank/DDBJ databases">
        <title>Complete genome sequence of Thermococcus pacificus type strain P4.</title>
        <authorList>
            <person name="Oger P.M."/>
        </authorList>
    </citation>
    <scope>NUCLEOTIDE SEQUENCE [LARGE SCALE GENOMIC DNA]</scope>
    <source>
        <strain evidence="8 9">P-4</strain>
    </source>
</reference>
<dbReference type="PANTHER" id="PTHR46470:SF2">
    <property type="entry name" value="GLYCERALDEHYDE 3-PHOSPHATE PHOSPHATASE"/>
    <property type="match status" value="1"/>
</dbReference>
<dbReference type="Pfam" id="PF00702">
    <property type="entry name" value="Hydrolase"/>
    <property type="match status" value="1"/>
</dbReference>
<sequence length="214" mass="24827">MKAVFFDIDGTLLTEMPLIELFLPQVYEKLSKKLGIDRESARERFLREIFGRRDTYDWHDWNFFFKLFDLDMDYSELMKRYPHKIHVYPDTLPTLEWLKGEGYKLGVITSGPAYQRLKLELTGLSGYFDVIVTRDDVKAIKPEPKIFLHALENAGVEPEEALMVGDSLSQDVYGAKNVGMTAVWINRDGEPGYHMADYEIRTLHELRKILGGVE</sequence>
<dbReference type="NCBIfam" id="TIGR02253">
    <property type="entry name" value="CTE7"/>
    <property type="match status" value="1"/>
</dbReference>
<keyword evidence="6" id="KW-0378">Hydrolase</keyword>
<dbReference type="GO" id="GO:0046872">
    <property type="term" value="F:metal ion binding"/>
    <property type="evidence" value="ECO:0007669"/>
    <property type="project" value="UniProtKB-KW"/>
</dbReference>
<dbReference type="GO" id="GO:0016791">
    <property type="term" value="F:phosphatase activity"/>
    <property type="evidence" value="ECO:0007669"/>
    <property type="project" value="TreeGrafter"/>
</dbReference>
<dbReference type="PANTHER" id="PTHR46470">
    <property type="entry name" value="N-ACYLNEURAMINATE-9-PHOSPHATASE"/>
    <property type="match status" value="1"/>
</dbReference>
<evidence type="ECO:0000256" key="4">
    <source>
        <dbReference type="ARBA" id="ARBA00019531"/>
    </source>
</evidence>
<evidence type="ECO:0000256" key="3">
    <source>
        <dbReference type="ARBA" id="ARBA00007958"/>
    </source>
</evidence>
<evidence type="ECO:0000256" key="6">
    <source>
        <dbReference type="ARBA" id="ARBA00022801"/>
    </source>
</evidence>
<dbReference type="OrthoDB" id="31229at2157"/>
<dbReference type="PROSITE" id="PS01228">
    <property type="entry name" value="COF_1"/>
    <property type="match status" value="1"/>
</dbReference>
<dbReference type="Proteomes" id="UP000197418">
    <property type="component" value="Chromosome"/>
</dbReference>
<dbReference type="GeneID" id="33315527"/>
<dbReference type="InterPro" id="IPR011950">
    <property type="entry name" value="HAD-SF_hydro_IA_CTE7"/>
</dbReference>
<dbReference type="Gene3D" id="1.10.150.520">
    <property type="match status" value="1"/>
</dbReference>
<dbReference type="SFLD" id="SFLDG01135">
    <property type="entry name" value="C1.5.6:_HAD__Beta-PGM__Phospha"/>
    <property type="match status" value="1"/>
</dbReference>
<keyword evidence="9" id="KW-1185">Reference proteome</keyword>
<evidence type="ECO:0000313" key="8">
    <source>
        <dbReference type="EMBL" id="ASJ06654.1"/>
    </source>
</evidence>
<dbReference type="SUPFAM" id="SSF56784">
    <property type="entry name" value="HAD-like"/>
    <property type="match status" value="1"/>
</dbReference>
<dbReference type="NCBIfam" id="TIGR01509">
    <property type="entry name" value="HAD-SF-IA-v3"/>
    <property type="match status" value="1"/>
</dbReference>
<evidence type="ECO:0000313" key="9">
    <source>
        <dbReference type="Proteomes" id="UP000197418"/>
    </source>
</evidence>
<accession>A0A218P792</accession>
<dbReference type="SFLD" id="SFLDS00003">
    <property type="entry name" value="Haloacid_Dehalogenase"/>
    <property type="match status" value="1"/>
</dbReference>
<dbReference type="RefSeq" id="WP_088853910.1">
    <property type="nucleotide sequence ID" value="NZ_CP015102.1"/>
</dbReference>
<comment type="function">
    <text evidence="2">Catalyzes the dephosphorylation of D,L-glyceraldehyde 3-phosphate in vitro.</text>
</comment>
<dbReference type="GO" id="GO:0044281">
    <property type="term" value="P:small molecule metabolic process"/>
    <property type="evidence" value="ECO:0007669"/>
    <property type="project" value="UniProtKB-ARBA"/>
</dbReference>
<keyword evidence="5" id="KW-0479">Metal-binding</keyword>
<keyword evidence="7" id="KW-0460">Magnesium</keyword>
<dbReference type="AlphaFoldDB" id="A0A218P792"/>
<evidence type="ECO:0000256" key="2">
    <source>
        <dbReference type="ARBA" id="ARBA00003513"/>
    </source>
</evidence>
<dbReference type="KEGG" id="tpaf:A3L08_04615"/>
<dbReference type="NCBIfam" id="TIGR01549">
    <property type="entry name" value="HAD-SF-IA-v1"/>
    <property type="match status" value="1"/>
</dbReference>
<dbReference type="PRINTS" id="PR00413">
    <property type="entry name" value="HADHALOGNASE"/>
</dbReference>
<evidence type="ECO:0000256" key="5">
    <source>
        <dbReference type="ARBA" id="ARBA00022723"/>
    </source>
</evidence>
<name>A0A218P792_9EURY</name>